<organism evidence="2 3">
    <name type="scientific">Gimesia panareensis</name>
    <dbReference type="NCBI Taxonomy" id="2527978"/>
    <lineage>
        <taxon>Bacteria</taxon>
        <taxon>Pseudomonadati</taxon>
        <taxon>Planctomycetota</taxon>
        <taxon>Planctomycetia</taxon>
        <taxon>Planctomycetales</taxon>
        <taxon>Planctomycetaceae</taxon>
        <taxon>Gimesia</taxon>
    </lineage>
</organism>
<gene>
    <name evidence="2" type="ORF">Enr10x_37680</name>
</gene>
<dbReference type="RefSeq" id="WP_145450933.1">
    <property type="nucleotide sequence ID" value="NZ_CP037421.1"/>
</dbReference>
<accession>A0A517Q9X2</accession>
<protein>
    <submittedName>
        <fullName evidence="2">Uncharacterized protein</fullName>
    </submittedName>
</protein>
<feature type="compositionally biased region" description="Basic and acidic residues" evidence="1">
    <location>
        <begin position="38"/>
        <end position="53"/>
    </location>
</feature>
<dbReference type="Gene3D" id="2.60.40.1250">
    <property type="entry name" value="Thiol:disulfide interchange protein DsbD, N-terminal domain"/>
    <property type="match status" value="1"/>
</dbReference>
<name>A0A517Q9X2_9PLAN</name>
<dbReference type="Proteomes" id="UP000315647">
    <property type="component" value="Chromosome"/>
</dbReference>
<keyword evidence="3" id="KW-1185">Reference proteome</keyword>
<dbReference type="InterPro" id="IPR036929">
    <property type="entry name" value="DsbDN_sf"/>
</dbReference>
<evidence type="ECO:0000256" key="1">
    <source>
        <dbReference type="SAM" id="MobiDB-lite"/>
    </source>
</evidence>
<reference evidence="2 3" key="1">
    <citation type="submission" date="2019-03" db="EMBL/GenBank/DDBJ databases">
        <title>Deep-cultivation of Planctomycetes and their phenomic and genomic characterization uncovers novel biology.</title>
        <authorList>
            <person name="Wiegand S."/>
            <person name="Jogler M."/>
            <person name="Boedeker C."/>
            <person name="Pinto D."/>
            <person name="Vollmers J."/>
            <person name="Rivas-Marin E."/>
            <person name="Kohn T."/>
            <person name="Peeters S.H."/>
            <person name="Heuer A."/>
            <person name="Rast P."/>
            <person name="Oberbeckmann S."/>
            <person name="Bunk B."/>
            <person name="Jeske O."/>
            <person name="Meyerdierks A."/>
            <person name="Storesund J.E."/>
            <person name="Kallscheuer N."/>
            <person name="Luecker S."/>
            <person name="Lage O.M."/>
            <person name="Pohl T."/>
            <person name="Merkel B.J."/>
            <person name="Hornburger P."/>
            <person name="Mueller R.-W."/>
            <person name="Bruemmer F."/>
            <person name="Labrenz M."/>
            <person name="Spormann A.M."/>
            <person name="Op den Camp H."/>
            <person name="Overmann J."/>
            <person name="Amann R."/>
            <person name="Jetten M.S.M."/>
            <person name="Mascher T."/>
            <person name="Medema M.H."/>
            <person name="Devos D.P."/>
            <person name="Kaster A.-K."/>
            <person name="Ovreas L."/>
            <person name="Rohde M."/>
            <person name="Galperin M.Y."/>
            <person name="Jogler C."/>
        </authorList>
    </citation>
    <scope>NUCLEOTIDE SEQUENCE [LARGE SCALE GENOMIC DNA]</scope>
    <source>
        <strain evidence="2 3">Enr10</strain>
    </source>
</reference>
<dbReference type="EMBL" id="CP037421">
    <property type="protein sequence ID" value="QDT28426.1"/>
    <property type="molecule type" value="Genomic_DNA"/>
</dbReference>
<evidence type="ECO:0000313" key="3">
    <source>
        <dbReference type="Proteomes" id="UP000315647"/>
    </source>
</evidence>
<evidence type="ECO:0000313" key="2">
    <source>
        <dbReference type="EMBL" id="QDT28426.1"/>
    </source>
</evidence>
<proteinExistence type="predicted"/>
<dbReference type="AlphaFoldDB" id="A0A517Q9X2"/>
<sequence length="213" mass="23275">MSNLTTNTESVFRTCLLPSVLWSACILITVSGCEKSELPEATPEKSPDAKLPQEETSPPPSDQQTQQAKNLDRSEGEQVTVILEVPDQPVKAGASFPLTVKFEIAPLWEIRTLDAQPAKVATQLKLELPDGFQAAGDWQAPPSGRSLSLDNHPVYAGEAEFRQTVQVDADVKPGEYTLSCQVQYQACDEQRCLSPVQKKLHVTVLVGESQTND</sequence>
<feature type="region of interest" description="Disordered" evidence="1">
    <location>
        <begin position="38"/>
        <end position="75"/>
    </location>
</feature>